<comment type="caution">
    <text evidence="5">The sequence shown here is derived from an EMBL/GenBank/DDBJ whole genome shotgun (WGS) entry which is preliminary data.</text>
</comment>
<dbReference type="PANTHER" id="PTHR11081">
    <property type="entry name" value="FLAP ENDONUCLEASE FAMILY MEMBER"/>
    <property type="match status" value="1"/>
</dbReference>
<dbReference type="InterPro" id="IPR029060">
    <property type="entry name" value="PIN-like_dom_sf"/>
</dbReference>
<organism evidence="5 6">
    <name type="scientific">Plectosphaerella plurivora</name>
    <dbReference type="NCBI Taxonomy" id="936078"/>
    <lineage>
        <taxon>Eukaryota</taxon>
        <taxon>Fungi</taxon>
        <taxon>Dikarya</taxon>
        <taxon>Ascomycota</taxon>
        <taxon>Pezizomycotina</taxon>
        <taxon>Sordariomycetes</taxon>
        <taxon>Hypocreomycetidae</taxon>
        <taxon>Glomerellales</taxon>
        <taxon>Plectosphaerellaceae</taxon>
        <taxon>Plectosphaerella</taxon>
    </lineage>
</organism>
<dbReference type="Pfam" id="PF12247">
    <property type="entry name" value="MKT1_N"/>
    <property type="match status" value="1"/>
</dbReference>
<dbReference type="GO" id="GO:0003730">
    <property type="term" value="F:mRNA 3'-UTR binding"/>
    <property type="evidence" value="ECO:0007669"/>
    <property type="project" value="TreeGrafter"/>
</dbReference>
<dbReference type="SUPFAM" id="SSF88723">
    <property type="entry name" value="PIN domain-like"/>
    <property type="match status" value="1"/>
</dbReference>
<protein>
    <submittedName>
        <fullName evidence="5">XPG domain-containing protein</fullName>
    </submittedName>
</protein>
<evidence type="ECO:0000313" key="5">
    <source>
        <dbReference type="EMBL" id="KAH6689587.1"/>
    </source>
</evidence>
<evidence type="ECO:0000313" key="6">
    <source>
        <dbReference type="Proteomes" id="UP000770015"/>
    </source>
</evidence>
<keyword evidence="1" id="KW-0810">Translation regulation</keyword>
<dbReference type="CDD" id="cd09902">
    <property type="entry name" value="H3TH_MKT1"/>
    <property type="match status" value="1"/>
</dbReference>
<dbReference type="CDD" id="cd09858">
    <property type="entry name" value="PIN_MKT1"/>
    <property type="match status" value="1"/>
</dbReference>
<sequence>MPALVEDDWITGQANTQASISDLEDCSIAVDATYYLQLMLDTPPSREPLLSALGGLTGLETHIREDLEQWEAHKIIPFFIFDGQDLHGQPDVCIKRGKNANRKADEGWTLYRKGQAESAVAAFGDNAGAFRVQDLYHVLQKVLHSKGLHFLVAPYNAAAQIAYLDMIDSDQCAGIMGSQELLLYPINDGVIKSINWESKTVTAVFKKSLIRSLNVSEGTFIDALLMTGTSFLSAFPPLLDDQSVRRQPYTINDALNMLRTADKSVGQSCSAFGDILAAQDPDWLDRYRRARMAVSHFTYIAEEGEVKVHDWDTLTKDNLHYLGLQLPAELYHYLNTGLIGGRLLSGITHQQLVVLPTLDGSVTDEYKKLVTSQLTPIREQALALLIPRMNRWIGRQDITLKAWFDPKFSQKLNYAAVQPNPLQCAFSWDVKKEHFDKSVFKKQEPGTIAFEVLSLLFPEFSDETVAKSKRVKGIDSAEEIVSLTLWRFLHLRGYVTNTHGLTDWGSALAASLLHASEACQGDANSQHAFEIYEAILLAYELLRLGVLDGTTTEQSNGVTNGDADEMAAGILIGRCASLLTLGHQANGYTGPLSRDLLYFRSLVSVVREADRDLIEAIVASTFLHAQSKRDRTDHFAISQKLPFLYTPDIALGIAVSTFLGSVRPEDGPETRKTKLDEFPGQYVPNSTNFAGDLNRSLNFFDSLSKGIEQLDSKHLSTKVKEAWRAARYYRDDRRF</sequence>
<dbReference type="Gene3D" id="3.40.50.1010">
    <property type="entry name" value="5'-nuclease"/>
    <property type="match status" value="1"/>
</dbReference>
<dbReference type="Proteomes" id="UP000770015">
    <property type="component" value="Unassembled WGS sequence"/>
</dbReference>
<dbReference type="Pfam" id="PF12246">
    <property type="entry name" value="MKT1_C"/>
    <property type="match status" value="1"/>
</dbReference>
<reference evidence="5" key="1">
    <citation type="journal article" date="2021" name="Nat. Commun.">
        <title>Genetic determinants of endophytism in the Arabidopsis root mycobiome.</title>
        <authorList>
            <person name="Mesny F."/>
            <person name="Miyauchi S."/>
            <person name="Thiergart T."/>
            <person name="Pickel B."/>
            <person name="Atanasova L."/>
            <person name="Karlsson M."/>
            <person name="Huettel B."/>
            <person name="Barry K.W."/>
            <person name="Haridas S."/>
            <person name="Chen C."/>
            <person name="Bauer D."/>
            <person name="Andreopoulos W."/>
            <person name="Pangilinan J."/>
            <person name="LaButti K."/>
            <person name="Riley R."/>
            <person name="Lipzen A."/>
            <person name="Clum A."/>
            <person name="Drula E."/>
            <person name="Henrissat B."/>
            <person name="Kohler A."/>
            <person name="Grigoriev I.V."/>
            <person name="Martin F.M."/>
            <person name="Hacquard S."/>
        </authorList>
    </citation>
    <scope>NUCLEOTIDE SEQUENCE</scope>
    <source>
        <strain evidence="5">MPI-SDFR-AT-0117</strain>
    </source>
</reference>
<keyword evidence="6" id="KW-1185">Reference proteome</keyword>
<accession>A0A9P9ADE6</accession>
<evidence type="ECO:0000256" key="2">
    <source>
        <dbReference type="ARBA" id="ARBA00024023"/>
    </source>
</evidence>
<feature type="domain" description="Post-transcriptional regulator MKT1 N-terminal" evidence="4">
    <location>
        <begin position="316"/>
        <end position="404"/>
    </location>
</feature>
<comment type="similarity">
    <text evidence="2">Belongs to the XPG/RAD2 endonuclease family.</text>
</comment>
<evidence type="ECO:0000259" key="4">
    <source>
        <dbReference type="Pfam" id="PF12247"/>
    </source>
</evidence>
<dbReference type="AlphaFoldDB" id="A0A9P9ADE6"/>
<feature type="domain" description="Post-transcriptional regulator MKT1 C-terminal" evidence="3">
    <location>
        <begin position="487"/>
        <end position="729"/>
    </location>
</feature>
<evidence type="ECO:0000256" key="1">
    <source>
        <dbReference type="ARBA" id="ARBA00022845"/>
    </source>
</evidence>
<proteinExistence type="inferred from homology"/>
<gene>
    <name evidence="5" type="ORF">F5X68DRAFT_203979</name>
</gene>
<evidence type="ECO:0000259" key="3">
    <source>
        <dbReference type="Pfam" id="PF12246"/>
    </source>
</evidence>
<dbReference type="EMBL" id="JAGSXJ010000007">
    <property type="protein sequence ID" value="KAH6689587.1"/>
    <property type="molecule type" value="Genomic_DNA"/>
</dbReference>
<dbReference type="InterPro" id="IPR006084">
    <property type="entry name" value="XPG/Rad2"/>
</dbReference>
<dbReference type="InterPro" id="IPR022039">
    <property type="entry name" value="MKT1_C"/>
</dbReference>
<dbReference type="PRINTS" id="PR00853">
    <property type="entry name" value="XPGRADSUPER"/>
</dbReference>
<name>A0A9P9ADE6_9PEZI</name>
<dbReference type="GO" id="GO:0006417">
    <property type="term" value="P:regulation of translation"/>
    <property type="evidence" value="ECO:0007669"/>
    <property type="project" value="UniProtKB-KW"/>
</dbReference>
<dbReference type="InterPro" id="IPR022040">
    <property type="entry name" value="MKT1_N"/>
</dbReference>
<dbReference type="OrthoDB" id="17262at2759"/>
<dbReference type="InterPro" id="IPR037314">
    <property type="entry name" value="MKT1_H3TH"/>
</dbReference>
<dbReference type="PANTHER" id="PTHR11081:SF32">
    <property type="entry name" value="POST-TRANSCRIPTIONAL REGULATOR MKT1"/>
    <property type="match status" value="1"/>
</dbReference>